<dbReference type="Proteomes" id="UP001153365">
    <property type="component" value="Unassembled WGS sequence"/>
</dbReference>
<accession>A0AAV0AMT0</accession>
<organism evidence="1 2">
    <name type="scientific">Phakopsora pachyrhizi</name>
    <name type="common">Asian soybean rust disease fungus</name>
    <dbReference type="NCBI Taxonomy" id="170000"/>
    <lineage>
        <taxon>Eukaryota</taxon>
        <taxon>Fungi</taxon>
        <taxon>Dikarya</taxon>
        <taxon>Basidiomycota</taxon>
        <taxon>Pucciniomycotina</taxon>
        <taxon>Pucciniomycetes</taxon>
        <taxon>Pucciniales</taxon>
        <taxon>Phakopsoraceae</taxon>
        <taxon>Phakopsora</taxon>
    </lineage>
</organism>
<protein>
    <submittedName>
        <fullName evidence="1">Uncharacterized protein</fullName>
    </submittedName>
</protein>
<sequence length="363" mass="41942">MINVTKDKLFDYEYDQFGKTIENGFINLVECFFSSTPVECYDEQRSDTRKRRRTYACLEEEIGQERWNERTQSMASVCKKLSEDFKVALKRLNLSLVRTLDPINGSSNNLDSSSSSSTHHHIMRTCQPQRPVVNNSSRRAFSEPYRSDRPRVHLNRRKAAIPILNEERCESPMIGGEDLRDEIVGIELRRGELEFQEIIDPSIVSRALYENEKQDGAATDNHQKEHYYLNPSETVNLRSSIHLEDLKDYIQCEIQDGIESETQEIDCCIEDLKLRVSEVEQSSSSLKKLIPSISTLADHSPKLEHYKGILVRNMENRMDETRAESWKRSDGLGSWSSSLEDLIDALRKGWFVRRVCTPINGQL</sequence>
<gene>
    <name evidence="1" type="ORF">PPACK8108_LOCUS3553</name>
</gene>
<evidence type="ECO:0000313" key="2">
    <source>
        <dbReference type="Proteomes" id="UP001153365"/>
    </source>
</evidence>
<dbReference type="EMBL" id="CALTRL010000634">
    <property type="protein sequence ID" value="CAH7668995.1"/>
    <property type="molecule type" value="Genomic_DNA"/>
</dbReference>
<evidence type="ECO:0000313" key="1">
    <source>
        <dbReference type="EMBL" id="CAH7668995.1"/>
    </source>
</evidence>
<reference evidence="1" key="1">
    <citation type="submission" date="2022-06" db="EMBL/GenBank/DDBJ databases">
        <authorList>
            <consortium name="SYNGENTA / RWTH Aachen University"/>
        </authorList>
    </citation>
    <scope>NUCLEOTIDE SEQUENCE</scope>
</reference>
<dbReference type="AlphaFoldDB" id="A0AAV0AMT0"/>
<comment type="caution">
    <text evidence="1">The sequence shown here is derived from an EMBL/GenBank/DDBJ whole genome shotgun (WGS) entry which is preliminary data.</text>
</comment>
<keyword evidence="2" id="KW-1185">Reference proteome</keyword>
<name>A0AAV0AMT0_PHAPC</name>
<proteinExistence type="predicted"/>